<dbReference type="GO" id="GO:0015031">
    <property type="term" value="P:protein transport"/>
    <property type="evidence" value="ECO:0007669"/>
    <property type="project" value="UniProtKB-KW"/>
</dbReference>
<dbReference type="Pfam" id="PF00957">
    <property type="entry name" value="Synaptobrevin"/>
    <property type="match status" value="1"/>
</dbReference>
<reference evidence="10 12" key="1">
    <citation type="journal article" date="2009" name="PLoS Biol.">
        <title>Lineage-specific biology revealed by a finished genome assembly of the mouse.</title>
        <authorList>
            <consortium name="Mouse Genome Sequencing Consortium"/>
            <person name="Church D.M."/>
            <person name="Goodstadt L."/>
            <person name="Hillier L.W."/>
            <person name="Zody M.C."/>
            <person name="Goldstein S."/>
            <person name="She X."/>
            <person name="Bult C.J."/>
            <person name="Agarwala R."/>
            <person name="Cherry J.L."/>
            <person name="DiCuccio M."/>
            <person name="Hlavina W."/>
            <person name="Kapustin Y."/>
            <person name="Meric P."/>
            <person name="Maglott D."/>
            <person name="Birtle Z."/>
            <person name="Marques A.C."/>
            <person name="Graves T."/>
            <person name="Zhou S."/>
            <person name="Teague B."/>
            <person name="Potamousis K."/>
            <person name="Churas C."/>
            <person name="Place M."/>
            <person name="Herschleb J."/>
            <person name="Runnheim R."/>
            <person name="Forrest D."/>
            <person name="Amos-Landgraf J."/>
            <person name="Schwartz D.C."/>
            <person name="Cheng Z."/>
            <person name="Lindblad-Toh K."/>
            <person name="Eichler E.E."/>
            <person name="Ponting C.P."/>
        </authorList>
    </citation>
    <scope>NUCLEOTIDE SEQUENCE [LARGE SCALE GENOMIC DNA]</scope>
    <source>
        <strain evidence="10 12">C57BL/6J</strain>
    </source>
</reference>
<dbReference type="RNAct" id="A0A1D5RLS7">
    <property type="molecule type" value="protein"/>
</dbReference>
<keyword evidence="7" id="KW-1133">Transmembrane helix</keyword>
<dbReference type="GeneTree" id="ENSGT00940000165128"/>
<sequence length="214" mass="23865">MTITYSCVANGRAVLAELALTGGAYQEAAAKVLRQALLKAEPTTIIQIGSYVYHTLFIDGITYLCATDNGLDIMAPSAFLKKVSDIFTRIPLMSQEHFFPSNALATDFQQILAQHMMEYNRTRSSSMLSVVKSRVSDVKSVMLRNMDAVLERETETVSVLTEEADDPQATAEEFETTRKIPKRTWWKCFKIVITTLAIPLSIIIILLSTHIIPT</sequence>
<evidence type="ECO:0000313" key="10">
    <source>
        <dbReference type="Ensembl" id="ENSMUSP00000148490.2"/>
    </source>
</evidence>
<dbReference type="PANTHER" id="PTHR21136:SF168">
    <property type="entry name" value="VESICLE-ASSOCIATED MEMBRANE PROTEIN 9"/>
    <property type="match status" value="1"/>
</dbReference>
<keyword evidence="2" id="KW-0653">Protein transport</keyword>
<evidence type="ECO:0000259" key="8">
    <source>
        <dbReference type="PROSITE" id="PS50859"/>
    </source>
</evidence>
<reference evidence="10 12" key="2">
    <citation type="journal article" date="2011" name="PLoS Biol.">
        <title>Modernizing reference genome assemblies.</title>
        <authorList>
            <person name="Church D.M."/>
            <person name="Schneider V.A."/>
            <person name="Graves T."/>
            <person name="Auger K."/>
            <person name="Cunningham F."/>
            <person name="Bouk N."/>
            <person name="Chen H.C."/>
            <person name="Agarwala R."/>
            <person name="McLaren W.M."/>
            <person name="Ritchie G.R."/>
            <person name="Albracht D."/>
            <person name="Kremitzki M."/>
            <person name="Rock S."/>
            <person name="Kotkiewicz H."/>
            <person name="Kremitzki C."/>
            <person name="Wollam A."/>
            <person name="Trani L."/>
            <person name="Fulton L."/>
            <person name="Fulton R."/>
            <person name="Matthews L."/>
            <person name="Whitehead S."/>
            <person name="Chow W."/>
            <person name="Torrance J."/>
            <person name="Dunn M."/>
            <person name="Harden G."/>
            <person name="Threadgold G."/>
            <person name="Wood J."/>
            <person name="Collins J."/>
            <person name="Heath P."/>
            <person name="Griffiths G."/>
            <person name="Pelan S."/>
            <person name="Grafham D."/>
            <person name="Eichler E.E."/>
            <person name="Weinstock G."/>
            <person name="Mardis E.R."/>
            <person name="Wilson R.K."/>
            <person name="Howe K."/>
            <person name="Flicek P."/>
            <person name="Hubbard T."/>
        </authorList>
    </citation>
    <scope>NUCLEOTIDE SEQUENCE [LARGE SCALE GENOMIC DNA]</scope>
    <source>
        <strain evidence="10 12">C57BL/6J</strain>
    </source>
</reference>
<evidence type="ECO:0000256" key="1">
    <source>
        <dbReference type="ARBA" id="ARBA00008025"/>
    </source>
</evidence>
<dbReference type="InParanoid" id="A0A1D5RLS7"/>
<dbReference type="AGR" id="MGI:5595070"/>
<dbReference type="InterPro" id="IPR010908">
    <property type="entry name" value="Longin_dom"/>
</dbReference>
<dbReference type="Proteomes" id="UP000000589">
    <property type="component" value="Chromosome 5"/>
</dbReference>
<reference evidence="10" key="4">
    <citation type="submission" date="2025-09" db="UniProtKB">
        <authorList>
            <consortium name="Ensembl"/>
        </authorList>
    </citation>
    <scope>IDENTIFICATION</scope>
    <source>
        <strain evidence="10">C57BL/6J</strain>
    </source>
</reference>
<keyword evidence="3 6" id="KW-0175">Coiled coil</keyword>
<evidence type="ECO:0000256" key="3">
    <source>
        <dbReference type="ARBA" id="ARBA00023054"/>
    </source>
</evidence>
<dbReference type="OMA" id="SQEHFFP"/>
<dbReference type="STRING" id="10090.ENSMUSP00000148490"/>
<dbReference type="InterPro" id="IPR051097">
    <property type="entry name" value="Synaptobrevin-like_transport"/>
</dbReference>
<dbReference type="SMR" id="A0A1D5RLS7"/>
<dbReference type="GO" id="GO:0000149">
    <property type="term" value="F:SNARE binding"/>
    <property type="evidence" value="ECO:0000318"/>
    <property type="project" value="GO_Central"/>
</dbReference>
<evidence type="ECO:0000313" key="11">
    <source>
        <dbReference type="MGI" id="MGI:5595070"/>
    </source>
</evidence>
<dbReference type="GO" id="GO:0012505">
    <property type="term" value="C:endomembrane system"/>
    <property type="evidence" value="ECO:0007669"/>
    <property type="project" value="UniProtKB-SubCell"/>
</dbReference>
<feature type="domain" description="V-SNARE coiled-coil homology" evidence="9">
    <location>
        <begin position="127"/>
        <end position="187"/>
    </location>
</feature>
<accession>A0A1D5RLS7</accession>
<dbReference type="OrthoDB" id="190375at2759"/>
<evidence type="ECO:0000256" key="4">
    <source>
        <dbReference type="ARBA" id="ARBA00023136"/>
    </source>
</evidence>
<dbReference type="Gene3D" id="1.20.5.110">
    <property type="match status" value="1"/>
</dbReference>
<dbReference type="GO" id="GO:0006906">
    <property type="term" value="P:vesicle fusion"/>
    <property type="evidence" value="ECO:0000318"/>
    <property type="project" value="GO_Central"/>
</dbReference>
<evidence type="ECO:0000256" key="2">
    <source>
        <dbReference type="ARBA" id="ARBA00022927"/>
    </source>
</evidence>
<evidence type="ECO:0000256" key="6">
    <source>
        <dbReference type="PROSITE-ProRule" id="PRU00290"/>
    </source>
</evidence>
<dbReference type="Ensembl" id="ENSMUST00000198837.3">
    <property type="protein sequence ID" value="ENSMUSP00000148490.2"/>
    <property type="gene ID" value="ENSMUSG00000105078.3"/>
</dbReference>
<feature type="transmembrane region" description="Helical" evidence="7">
    <location>
        <begin position="188"/>
        <end position="212"/>
    </location>
</feature>
<dbReference type="PANTHER" id="PTHR21136">
    <property type="entry name" value="SNARE PROTEINS"/>
    <property type="match status" value="1"/>
</dbReference>
<keyword evidence="4 7" id="KW-0472">Membrane</keyword>
<dbReference type="GO" id="GO:0006887">
    <property type="term" value="P:exocytosis"/>
    <property type="evidence" value="ECO:0000318"/>
    <property type="project" value="GO_Central"/>
</dbReference>
<gene>
    <name evidence="10 11" type="primary">Vamp9</name>
    <name evidence="11" type="synonym">Gm35911</name>
</gene>
<dbReference type="SUPFAM" id="SSF58038">
    <property type="entry name" value="SNARE fusion complex"/>
    <property type="match status" value="1"/>
</dbReference>
<dbReference type="GeneID" id="102639650"/>
<dbReference type="MGI" id="MGI:5595070">
    <property type="gene designation" value="Vamp9"/>
</dbReference>
<evidence type="ECO:0000259" key="9">
    <source>
        <dbReference type="PROSITE" id="PS50892"/>
    </source>
</evidence>
<dbReference type="Gene3D" id="3.30.450.50">
    <property type="entry name" value="Longin domain"/>
    <property type="match status" value="1"/>
</dbReference>
<keyword evidence="7" id="KW-0812">Transmembrane</keyword>
<keyword evidence="2" id="KW-0813">Transport</keyword>
<dbReference type="CTD" id="102639650"/>
<reference evidence="10" key="3">
    <citation type="submission" date="2025-08" db="UniProtKB">
        <authorList>
            <consortium name="Ensembl"/>
        </authorList>
    </citation>
    <scope>IDENTIFICATION</scope>
    <source>
        <strain evidence="10">C57BL/6J</strain>
    </source>
</reference>
<dbReference type="ExpressionAtlas" id="A0A1D5RLS7">
    <property type="expression patterns" value="baseline"/>
</dbReference>
<evidence type="ECO:0000256" key="5">
    <source>
        <dbReference type="ARBA" id="ARBA00046280"/>
    </source>
</evidence>
<comment type="similarity">
    <text evidence="1">Belongs to the synaptobrevin family.</text>
</comment>
<evidence type="ECO:0000313" key="12">
    <source>
        <dbReference type="Proteomes" id="UP000000589"/>
    </source>
</evidence>
<dbReference type="FunFam" id="3.30.450.50:FF:000027">
    <property type="entry name" value="vesicle-associated membrane protein 714-like isoform X1"/>
    <property type="match status" value="1"/>
</dbReference>
<dbReference type="GO" id="GO:0031201">
    <property type="term" value="C:SNARE complex"/>
    <property type="evidence" value="ECO:0000318"/>
    <property type="project" value="GO_Central"/>
</dbReference>
<dbReference type="KEGG" id="mmu:102639650"/>
<protein>
    <submittedName>
        <fullName evidence="10">Vesicle-associated membrane protein 9</fullName>
    </submittedName>
</protein>
<dbReference type="PROSITE" id="PS50859">
    <property type="entry name" value="LONGIN"/>
    <property type="match status" value="1"/>
</dbReference>
<dbReference type="Bgee" id="ENSMUSG00000105078">
    <property type="expression patterns" value="Expressed in epiblast cell in embryo and 40 other cell types or tissues"/>
</dbReference>
<organism evidence="10 12">
    <name type="scientific">Mus musculus</name>
    <name type="common">Mouse</name>
    <dbReference type="NCBI Taxonomy" id="10090"/>
    <lineage>
        <taxon>Eukaryota</taxon>
        <taxon>Metazoa</taxon>
        <taxon>Chordata</taxon>
        <taxon>Craniata</taxon>
        <taxon>Vertebrata</taxon>
        <taxon>Euteleostomi</taxon>
        <taxon>Mammalia</taxon>
        <taxon>Eutheria</taxon>
        <taxon>Euarchontoglires</taxon>
        <taxon>Glires</taxon>
        <taxon>Rodentia</taxon>
        <taxon>Myomorpha</taxon>
        <taxon>Muroidea</taxon>
        <taxon>Muridae</taxon>
        <taxon>Murinae</taxon>
        <taxon>Mus</taxon>
        <taxon>Mus</taxon>
    </lineage>
</organism>
<comment type="subcellular location">
    <subcellularLocation>
        <location evidence="5">Endomembrane system</location>
        <topology evidence="5">Single-pass type IV membrane protein</topology>
    </subcellularLocation>
</comment>
<dbReference type="PROSITE" id="PS50892">
    <property type="entry name" value="V_SNARE"/>
    <property type="match status" value="1"/>
</dbReference>
<dbReference type="InterPro" id="IPR011012">
    <property type="entry name" value="Longin-like_dom_sf"/>
</dbReference>
<dbReference type="ProteomicsDB" id="349530"/>
<dbReference type="FunFam" id="1.20.5.110:FF:000220">
    <property type="entry name" value="Vesicle-associated membrane protein 9"/>
    <property type="match status" value="1"/>
</dbReference>
<name>A0A1D5RLS7_MOUSE</name>
<feature type="domain" description="Longin" evidence="8">
    <location>
        <begin position="2"/>
        <end position="112"/>
    </location>
</feature>
<dbReference type="InterPro" id="IPR042855">
    <property type="entry name" value="V_SNARE_CC"/>
</dbReference>
<dbReference type="SUPFAM" id="SSF64356">
    <property type="entry name" value="SNARE-like"/>
    <property type="match status" value="1"/>
</dbReference>
<proteinExistence type="inferred from homology"/>
<keyword evidence="12" id="KW-1185">Reference proteome</keyword>
<dbReference type="AlphaFoldDB" id="A0A1D5RLS7"/>
<dbReference type="VEuPathDB" id="HostDB:ENSMUSG00000105078"/>
<dbReference type="GO" id="GO:0005484">
    <property type="term" value="F:SNAP receptor activity"/>
    <property type="evidence" value="ECO:0000318"/>
    <property type="project" value="GO_Central"/>
</dbReference>
<evidence type="ECO:0000256" key="7">
    <source>
        <dbReference type="SAM" id="Phobius"/>
    </source>
</evidence>
<dbReference type="RefSeq" id="NP_001365349.1">
    <property type="nucleotide sequence ID" value="NM_001378420.1"/>
</dbReference>